<evidence type="ECO:0000256" key="3">
    <source>
        <dbReference type="SAM" id="SignalP"/>
    </source>
</evidence>
<evidence type="ECO:0000256" key="1">
    <source>
        <dbReference type="SAM" id="MobiDB-lite"/>
    </source>
</evidence>
<gene>
    <name evidence="4" type="ORF">GCM10009737_32680</name>
</gene>
<feature type="chain" id="PRO_5045558364" description="LPXTG cell wall anchor domain-containing protein" evidence="3">
    <location>
        <begin position="38"/>
        <end position="274"/>
    </location>
</feature>
<keyword evidence="2" id="KW-0812">Transmembrane</keyword>
<organism evidence="4 5">
    <name type="scientific">Nocardioides lentus</name>
    <dbReference type="NCBI Taxonomy" id="338077"/>
    <lineage>
        <taxon>Bacteria</taxon>
        <taxon>Bacillati</taxon>
        <taxon>Actinomycetota</taxon>
        <taxon>Actinomycetes</taxon>
        <taxon>Propionibacteriales</taxon>
        <taxon>Nocardioidaceae</taxon>
        <taxon>Nocardioides</taxon>
    </lineage>
</organism>
<sequence length="274" mass="26747">MSRDGVPAASALSAALATVLAAVLTATVLLGAGAASAASPTAGAPRDPIGLSPDGVRYADALEGPLFGRRLAWVPGDRRTRSWWVRNQAEQAALLTVEVPARGVLPGWLSLQTRVGGAWRALDTAAPVTTGRLAPGASRRVAVRVTMRPTAGNRTMLDDADLPLRVRLTEARGATPGGPDTAPGDGGGDGGGDGDDGSGPGDGGSAGGAGDGSGSLPGAGGARSAPGGPLDGLLPDTGAGSGPALLLLGAALLAAGASVLRRRWRGAVPAEATS</sequence>
<feature type="compositionally biased region" description="Gly residues" evidence="1">
    <location>
        <begin position="184"/>
        <end position="221"/>
    </location>
</feature>
<evidence type="ECO:0008006" key="6">
    <source>
        <dbReference type="Google" id="ProtNLM"/>
    </source>
</evidence>
<dbReference type="EMBL" id="BAAAMY010000009">
    <property type="protein sequence ID" value="GAA1928266.1"/>
    <property type="molecule type" value="Genomic_DNA"/>
</dbReference>
<evidence type="ECO:0000313" key="4">
    <source>
        <dbReference type="EMBL" id="GAA1928266.1"/>
    </source>
</evidence>
<accession>A0ABP5B2F0</accession>
<dbReference type="RefSeq" id="WP_344008697.1">
    <property type="nucleotide sequence ID" value="NZ_BAAAMY010000009.1"/>
</dbReference>
<feature type="compositionally biased region" description="Low complexity" evidence="1">
    <location>
        <begin position="222"/>
        <end position="241"/>
    </location>
</feature>
<evidence type="ECO:0000313" key="5">
    <source>
        <dbReference type="Proteomes" id="UP001501612"/>
    </source>
</evidence>
<dbReference type="NCBIfam" id="TIGR01167">
    <property type="entry name" value="LPXTG_anchor"/>
    <property type="match status" value="1"/>
</dbReference>
<feature type="compositionally biased region" description="Low complexity" evidence="1">
    <location>
        <begin position="171"/>
        <end position="183"/>
    </location>
</feature>
<evidence type="ECO:0000256" key="2">
    <source>
        <dbReference type="SAM" id="Phobius"/>
    </source>
</evidence>
<name>A0ABP5B2F0_9ACTN</name>
<keyword evidence="5" id="KW-1185">Reference proteome</keyword>
<keyword evidence="2" id="KW-0472">Membrane</keyword>
<comment type="caution">
    <text evidence="4">The sequence shown here is derived from an EMBL/GenBank/DDBJ whole genome shotgun (WGS) entry which is preliminary data.</text>
</comment>
<feature type="region of interest" description="Disordered" evidence="1">
    <location>
        <begin position="171"/>
        <end position="241"/>
    </location>
</feature>
<keyword evidence="2" id="KW-1133">Transmembrane helix</keyword>
<proteinExistence type="predicted"/>
<feature type="signal peptide" evidence="3">
    <location>
        <begin position="1"/>
        <end position="37"/>
    </location>
</feature>
<keyword evidence="3" id="KW-0732">Signal</keyword>
<feature type="transmembrane region" description="Helical" evidence="2">
    <location>
        <begin position="242"/>
        <end position="260"/>
    </location>
</feature>
<dbReference type="Proteomes" id="UP001501612">
    <property type="component" value="Unassembled WGS sequence"/>
</dbReference>
<protein>
    <recommendedName>
        <fullName evidence="6">LPXTG cell wall anchor domain-containing protein</fullName>
    </recommendedName>
</protein>
<reference evidence="5" key="1">
    <citation type="journal article" date="2019" name="Int. J. Syst. Evol. Microbiol.">
        <title>The Global Catalogue of Microorganisms (GCM) 10K type strain sequencing project: providing services to taxonomists for standard genome sequencing and annotation.</title>
        <authorList>
            <consortium name="The Broad Institute Genomics Platform"/>
            <consortium name="The Broad Institute Genome Sequencing Center for Infectious Disease"/>
            <person name="Wu L."/>
            <person name="Ma J."/>
        </authorList>
    </citation>
    <scope>NUCLEOTIDE SEQUENCE [LARGE SCALE GENOMIC DNA]</scope>
    <source>
        <strain evidence="5">JCM 14046</strain>
    </source>
</reference>